<reference evidence="2" key="2">
    <citation type="submission" date="2019-01" db="UniProtKB">
        <authorList>
            <consortium name="EnsemblPlants"/>
        </authorList>
    </citation>
    <scope>IDENTIFICATION</scope>
    <source>
        <strain evidence="2">cv. Heinz 1706</strain>
    </source>
</reference>
<keyword evidence="3" id="KW-1185">Reference proteome</keyword>
<organism evidence="2">
    <name type="scientific">Solanum lycopersicum</name>
    <name type="common">Tomato</name>
    <name type="synonym">Lycopersicon esculentum</name>
    <dbReference type="NCBI Taxonomy" id="4081"/>
    <lineage>
        <taxon>Eukaryota</taxon>
        <taxon>Viridiplantae</taxon>
        <taxon>Streptophyta</taxon>
        <taxon>Embryophyta</taxon>
        <taxon>Tracheophyta</taxon>
        <taxon>Spermatophyta</taxon>
        <taxon>Magnoliopsida</taxon>
        <taxon>eudicotyledons</taxon>
        <taxon>Gunneridae</taxon>
        <taxon>Pentapetalae</taxon>
        <taxon>asterids</taxon>
        <taxon>lamiids</taxon>
        <taxon>Solanales</taxon>
        <taxon>Solanaceae</taxon>
        <taxon>Solanoideae</taxon>
        <taxon>Solaneae</taxon>
        <taxon>Solanum</taxon>
        <taxon>Solanum subgen. Lycopersicon</taxon>
    </lineage>
</organism>
<proteinExistence type="predicted"/>
<feature type="region of interest" description="Disordered" evidence="1">
    <location>
        <begin position="29"/>
        <end position="72"/>
    </location>
</feature>
<sequence>MEWRRRTLGTRLEELVAWCLEVRRWERGNSGNEASRSGWGKRTSGHNASRSGDEGGGPRGTTPRGRGVGEDL</sequence>
<dbReference type="AlphaFoldDB" id="A0A3Q7GUD5"/>
<reference evidence="2" key="1">
    <citation type="journal article" date="2012" name="Nature">
        <title>The tomato genome sequence provides insights into fleshy fruit evolution.</title>
        <authorList>
            <consortium name="Tomato Genome Consortium"/>
        </authorList>
    </citation>
    <scope>NUCLEOTIDE SEQUENCE [LARGE SCALE GENOMIC DNA]</scope>
    <source>
        <strain evidence="2">cv. Heinz 1706</strain>
    </source>
</reference>
<evidence type="ECO:0000313" key="3">
    <source>
        <dbReference type="Proteomes" id="UP000004994"/>
    </source>
</evidence>
<evidence type="ECO:0000256" key="1">
    <source>
        <dbReference type="SAM" id="MobiDB-lite"/>
    </source>
</evidence>
<protein>
    <submittedName>
        <fullName evidence="2">Uncharacterized protein</fullName>
    </submittedName>
</protein>
<dbReference type="InParanoid" id="A0A3Q7GUD5"/>
<dbReference type="Proteomes" id="UP000004994">
    <property type="component" value="Chromosome 6"/>
</dbReference>
<dbReference type="EnsemblPlants" id="Solyc06g035840.1.1">
    <property type="protein sequence ID" value="Solyc06g035840.1.1.1"/>
    <property type="gene ID" value="Solyc06g035840.1"/>
</dbReference>
<evidence type="ECO:0000313" key="2">
    <source>
        <dbReference type="EnsemblPlants" id="Solyc06g035840.1.1.1"/>
    </source>
</evidence>
<accession>A0A3Q7GUD5</accession>
<dbReference type="Gramene" id="Solyc06g035840.1.1">
    <property type="protein sequence ID" value="Solyc06g035840.1.1.1"/>
    <property type="gene ID" value="Solyc06g035840.1"/>
</dbReference>
<name>A0A3Q7GUD5_SOLLC</name>
<dbReference type="PaxDb" id="4081-Solyc06g035840.1.1"/>